<evidence type="ECO:0008006" key="4">
    <source>
        <dbReference type="Google" id="ProtNLM"/>
    </source>
</evidence>
<dbReference type="AlphaFoldDB" id="A0A5C2S1R3"/>
<dbReference type="InterPro" id="IPR032675">
    <property type="entry name" value="LRR_dom_sf"/>
</dbReference>
<sequence length="569" mass="62870">MRRSRLSRCSWGVRCLWARCTSSIGAGSGGPCCCPITERRTVMGTYRCKIKGNCVGVYPHFAFVHVIMQPAAGFALDCPDVLEEIFGWLRVCDFMVPYERHALRKAMYSAALVCRAFSRHALDSLWHTLDEVHPLLSLLPSFRYNEYEDACMFSREATPEEWQRFELYARRVHALQYDNGNELPIHSSAWTYLQSHRQANGAPLLPRMKSLVLRDLSTLDIGPVLVLPGPTLRHLSISFERGVPHRLPGSAEPAFAMALDAVAAHSPDLHTLHFDHTFHLNSSAVLALGRLARLSNLRFCQCDHCALPDLRAFWTASPVLATLHTLELAVQKIPAEFVAGPGGLGSLQELKVCGTPGNIDHFIRGIKPNRLHTVEIICWRYTDSGAGGPPPHLSSIFHNLPSTSLQSLKLNLDISIPNSSPCVLSAIVEAMRPLTNLTAFTLHGGSMQILISDESIRMLGEACPHLRSLQVTQSRSPSDADSTTLAVLWKIARSCPALESLSLPRLVAAKCDLPQESGFPVASHGLRSVEFRQIPVEMEQSSLASAIKRIFPHSKLDASEDTKSVERSM</sequence>
<evidence type="ECO:0000313" key="2">
    <source>
        <dbReference type="EMBL" id="RPD57387.1"/>
    </source>
</evidence>
<dbReference type="EMBL" id="ML122281">
    <property type="protein sequence ID" value="RPD57387.1"/>
    <property type="molecule type" value="Genomic_DNA"/>
</dbReference>
<feature type="chain" id="PRO_5022779794" description="F-box domain-containing protein" evidence="1">
    <location>
        <begin position="19"/>
        <end position="569"/>
    </location>
</feature>
<gene>
    <name evidence="2" type="ORF">L227DRAFT_229978</name>
</gene>
<accession>A0A5C2S1R3</accession>
<name>A0A5C2S1R3_9APHY</name>
<dbReference type="STRING" id="1328759.A0A5C2S1R3"/>
<proteinExistence type="predicted"/>
<evidence type="ECO:0000256" key="1">
    <source>
        <dbReference type="SAM" id="SignalP"/>
    </source>
</evidence>
<evidence type="ECO:0000313" key="3">
    <source>
        <dbReference type="Proteomes" id="UP000313359"/>
    </source>
</evidence>
<dbReference type="SUPFAM" id="SSF52047">
    <property type="entry name" value="RNI-like"/>
    <property type="match status" value="1"/>
</dbReference>
<reference evidence="2" key="1">
    <citation type="journal article" date="2018" name="Genome Biol. Evol.">
        <title>Genomics and development of Lentinus tigrinus, a white-rot wood-decaying mushroom with dimorphic fruiting bodies.</title>
        <authorList>
            <person name="Wu B."/>
            <person name="Xu Z."/>
            <person name="Knudson A."/>
            <person name="Carlson A."/>
            <person name="Chen N."/>
            <person name="Kovaka S."/>
            <person name="LaButti K."/>
            <person name="Lipzen A."/>
            <person name="Pennachio C."/>
            <person name="Riley R."/>
            <person name="Schakwitz W."/>
            <person name="Umezawa K."/>
            <person name="Ohm R.A."/>
            <person name="Grigoriev I.V."/>
            <person name="Nagy L.G."/>
            <person name="Gibbons J."/>
            <person name="Hibbett D."/>
        </authorList>
    </citation>
    <scope>NUCLEOTIDE SEQUENCE [LARGE SCALE GENOMIC DNA]</scope>
    <source>
        <strain evidence="2">ALCF2SS1-6</strain>
    </source>
</reference>
<dbReference type="Proteomes" id="UP000313359">
    <property type="component" value="Unassembled WGS sequence"/>
</dbReference>
<dbReference type="Gene3D" id="3.80.10.10">
    <property type="entry name" value="Ribonuclease Inhibitor"/>
    <property type="match status" value="1"/>
</dbReference>
<keyword evidence="3" id="KW-1185">Reference proteome</keyword>
<keyword evidence="1" id="KW-0732">Signal</keyword>
<organism evidence="2 3">
    <name type="scientific">Lentinus tigrinus ALCF2SS1-6</name>
    <dbReference type="NCBI Taxonomy" id="1328759"/>
    <lineage>
        <taxon>Eukaryota</taxon>
        <taxon>Fungi</taxon>
        <taxon>Dikarya</taxon>
        <taxon>Basidiomycota</taxon>
        <taxon>Agaricomycotina</taxon>
        <taxon>Agaricomycetes</taxon>
        <taxon>Polyporales</taxon>
        <taxon>Polyporaceae</taxon>
        <taxon>Lentinus</taxon>
    </lineage>
</organism>
<feature type="signal peptide" evidence="1">
    <location>
        <begin position="1"/>
        <end position="18"/>
    </location>
</feature>
<dbReference type="OrthoDB" id="3222238at2759"/>
<protein>
    <recommendedName>
        <fullName evidence="4">F-box domain-containing protein</fullName>
    </recommendedName>
</protein>